<protein>
    <submittedName>
        <fullName evidence="2">ORF5 protein</fullName>
    </submittedName>
</protein>
<sequence length="682" mass="74122">MTDTSGEIQAEGVSNLTVTAPANTDTVPLVPELNKPAPASKKPDSHAGKTKKNQIGALNQRFQHFNKFTVGGTPTLTWTNINIDPYNITGKGEAFNLPFRRNVWTSGSMSMGYLTSLQVQVHVARPPQVSGTIQFRDGNNPLATAYNVDFGGRIDFPLVPNVMNIPIRPRHYNSPWFRTDEAACTLSYRLIAFNRTADIADVTVDVYIRPGASVFNTPIKPKPRAVSALSGFAQAYHDYEEAEYVKVYGGVAEIEHHGMPEEFSDRGRKLHFDNWCAENQDIHQGDEDLAEAEFTPIWDKMCDELDGSDDHVAPPAVDSPEEGMINYIEHQDDDIDQDDYTIRVWEGELTIGQPLAIPLNLSVLRDVSTISDETTIGQKFERFAHIMPATGGNLGPEIGTYTIHTRLPTNVAASIAHVCVPDDLTDEVAARIFGLAKVLDIAGSAIGSIGGPLIAGAVQTAPKLIKTVLPGPLGSLASKVVGGVANGLLGGKPPAPQDPPGESSTPAAIGGKIPIARFLEFLKPVATNLVADPSFSNLLVELIDSFGDLAARATPTIPISVYVRMTGATDRSVFNRSVVPRDNVANLTWVPRDRVSYLFDMFGNNPNTFVEGTHQNRCFKQLMTVVRQRTNVPSINMQEVLATEVPEDLSRQIQSLLLARNSTGLMQILMTAREEAPALGPN</sequence>
<feature type="region of interest" description="Disordered" evidence="1">
    <location>
        <begin position="1"/>
        <end position="51"/>
    </location>
</feature>
<evidence type="ECO:0000256" key="1">
    <source>
        <dbReference type="SAM" id="MobiDB-lite"/>
    </source>
</evidence>
<evidence type="ECO:0000313" key="2">
    <source>
        <dbReference type="EMBL" id="AHX00966.1"/>
    </source>
</evidence>
<dbReference type="EMBL" id="KJ186789">
    <property type="protein sequence ID" value="AHX00966.1"/>
    <property type="molecule type" value="Genomic_RNA"/>
</dbReference>
<organism evidence="2">
    <name type="scientific">Spodoptera exigua virus AKJ-2014</name>
    <dbReference type="NCBI Taxonomy" id="1453322"/>
    <lineage>
        <taxon>Viruses</taxon>
        <taxon>Riboviria</taxon>
        <taxon>Orthornavirae</taxon>
        <taxon>Pisuviricota</taxon>
        <taxon>Pisoniviricetes</taxon>
        <taxon>Picornavirales</taxon>
        <taxon>Picornaviridae</taxon>
    </lineage>
</organism>
<proteinExistence type="predicted"/>
<accession>A0A023NGG2</accession>
<feature type="compositionally biased region" description="Polar residues" evidence="1">
    <location>
        <begin position="1"/>
        <end position="26"/>
    </location>
</feature>
<reference evidence="2" key="1">
    <citation type="submission" date="2014-01" db="EMBL/GenBank/DDBJ databases">
        <title>Simultaneous and persistent infections of picornaviruses in the Lepidoptera Spodoptera exigua.</title>
        <authorList>
            <person name="Jakubowska A.K."/>
            <person name="D'Angiolo M."/>
            <person name="Millan-Leiva A."/>
            <person name="Blanca J.M."/>
            <person name="Herrero S."/>
        </authorList>
    </citation>
    <scope>NUCLEOTIDE SEQUENCE</scope>
</reference>
<name>A0A023NGG2_9PICO</name>